<dbReference type="GO" id="GO:0003755">
    <property type="term" value="F:peptidyl-prolyl cis-trans isomerase activity"/>
    <property type="evidence" value="ECO:0007669"/>
    <property type="project" value="UniProtKB-KW"/>
</dbReference>
<feature type="compositionally biased region" description="Basic and acidic residues" evidence="5">
    <location>
        <begin position="741"/>
        <end position="763"/>
    </location>
</feature>
<gene>
    <name evidence="9" type="ORF">JG688_00017402</name>
</gene>
<name>A0A8J5MC73_9STRA</name>
<dbReference type="EMBL" id="JAENGY010002554">
    <property type="protein sequence ID" value="KAG6943853.1"/>
    <property type="molecule type" value="Genomic_DNA"/>
</dbReference>
<feature type="compositionally biased region" description="Low complexity" evidence="5">
    <location>
        <begin position="364"/>
        <end position="389"/>
    </location>
</feature>
<comment type="caution">
    <text evidence="9">The sequence shown here is derived from an EMBL/GenBank/DDBJ whole genome shotgun (WGS) entry which is preliminary data.</text>
</comment>
<dbReference type="Proteomes" id="UP000709295">
    <property type="component" value="Unassembled WGS sequence"/>
</dbReference>
<dbReference type="PROSITE" id="PS00036">
    <property type="entry name" value="BZIP_BASIC"/>
    <property type="match status" value="1"/>
</dbReference>
<dbReference type="GO" id="GO:0003700">
    <property type="term" value="F:DNA-binding transcription factor activity"/>
    <property type="evidence" value="ECO:0007669"/>
    <property type="project" value="InterPro"/>
</dbReference>
<feature type="coiled-coil region" evidence="4">
    <location>
        <begin position="500"/>
        <end position="527"/>
    </location>
</feature>
<feature type="compositionally biased region" description="Basic and acidic residues" evidence="5">
    <location>
        <begin position="206"/>
        <end position="218"/>
    </location>
</feature>
<dbReference type="PANTHER" id="PTHR11071:SF561">
    <property type="entry name" value="PEPTIDYL-PROLYL CIS-TRANS ISOMERASE D-RELATED"/>
    <property type="match status" value="1"/>
</dbReference>
<dbReference type="CDD" id="cd14686">
    <property type="entry name" value="bZIP"/>
    <property type="match status" value="1"/>
</dbReference>
<protein>
    <recommendedName>
        <fullName evidence="1">peptidylprolyl isomerase</fullName>
        <ecNumber evidence="1">5.2.1.8</ecNumber>
    </recommendedName>
</protein>
<dbReference type="GO" id="GO:0006457">
    <property type="term" value="P:protein folding"/>
    <property type="evidence" value="ECO:0007669"/>
    <property type="project" value="InterPro"/>
</dbReference>
<feature type="domain" description="PPIase cyclophilin-type" evidence="7">
    <location>
        <begin position="38"/>
        <end position="194"/>
    </location>
</feature>
<proteinExistence type="predicted"/>
<evidence type="ECO:0000259" key="8">
    <source>
        <dbReference type="PROSITE" id="PS50217"/>
    </source>
</evidence>
<feature type="compositionally biased region" description="Polar residues" evidence="5">
    <location>
        <begin position="291"/>
        <end position="308"/>
    </location>
</feature>
<feature type="region of interest" description="Disordered" evidence="5">
    <location>
        <begin position="427"/>
        <end position="488"/>
    </location>
</feature>
<dbReference type="InterPro" id="IPR002130">
    <property type="entry name" value="Cyclophilin-type_PPIase_dom"/>
</dbReference>
<sequence>MALKARIKTKGEFQLESDFGPPLVYLDLSLNRSVAYRQLFHDELPITTDNFRLLCTGELRGKGKVKALWYKNTRFHRVIPGFMMQGGDITHGNGAGGAAALGTTFEDEVRPPIAAIVNQSTTHHQVGAVAMAHQSSSNRSQFFICFGKPSWLDGKHVVFGQVLHDDLPHLAVFETTGSASGRPLSPIVVTDAGQVGGAGFTPMPAEKARTTEPTHRDTAGMASLTRDDRPEDTDLLMDDFLFHETDAFALPLLDFDPDGALLTPAELTMSQTHLQQTQQMPFPVSDGDLNHISNSSNQQPTSPVSTDDCSTDAEMSTPPPASVQQLKQHTEVDAASSPAARMPTFLGLSMATHSPLSSEQKLLAPRTSSNTSSNTCNPNTTTPTNASRTMQPSTMLPIPTPAVFPGALPYAMPVAYFQPTFNTNMKRPFPQMLPGPTSPSTSTTTPSTVPAIAGTGSPTADNDPNAKKSKREIRQMKNRESANKSRLRRKAQLTTLTTEVGELQKKEQELQTIIAGLRAENKSLLDQNTFLRSLVTSFKQEPASSSSSHQMTAAFASLPPPVEQSCVALNMLESGQKMDVDGAIQAADVDLTMTRPGKRRAVTSTLSTASLAVCASVFGITILADYDGGAVDSGNIRSVGRVLHEAPTACGMDGCSFETSTSLVGSVVTAVRAWWQFVSSSELVFGVLLNVLSFIAIVVLYQWWQSQSDGGWSWKCPVLSKPDRRGIRHQTALSPDSSSSKGEKKQSGRGRDVRLREKPLRHK</sequence>
<reference evidence="9" key="1">
    <citation type="submission" date="2021-01" db="EMBL/GenBank/DDBJ databases">
        <title>Phytophthora aleatoria, a newly-described species from Pinus radiata is distinct from Phytophthora cactorum isolates based on comparative genomics.</title>
        <authorList>
            <person name="Mcdougal R."/>
            <person name="Panda P."/>
            <person name="Williams N."/>
            <person name="Studholme D.J."/>
        </authorList>
    </citation>
    <scope>NUCLEOTIDE SEQUENCE</scope>
    <source>
        <strain evidence="9">NZFS 4037</strain>
    </source>
</reference>
<dbReference type="PROSITE" id="PS00170">
    <property type="entry name" value="CSA_PPIASE_1"/>
    <property type="match status" value="1"/>
</dbReference>
<feature type="transmembrane region" description="Helical" evidence="6">
    <location>
        <begin position="601"/>
        <end position="624"/>
    </location>
</feature>
<feature type="non-terminal residue" evidence="9">
    <location>
        <position position="763"/>
    </location>
</feature>
<dbReference type="PANTHER" id="PTHR11071">
    <property type="entry name" value="PEPTIDYL-PROLYL CIS-TRANS ISOMERASE"/>
    <property type="match status" value="1"/>
</dbReference>
<dbReference type="GO" id="GO:0016018">
    <property type="term" value="F:cyclosporin A binding"/>
    <property type="evidence" value="ECO:0007669"/>
    <property type="project" value="TreeGrafter"/>
</dbReference>
<evidence type="ECO:0000313" key="9">
    <source>
        <dbReference type="EMBL" id="KAG6943853.1"/>
    </source>
</evidence>
<feature type="domain" description="BZIP" evidence="8">
    <location>
        <begin position="468"/>
        <end position="524"/>
    </location>
</feature>
<evidence type="ECO:0000256" key="2">
    <source>
        <dbReference type="ARBA" id="ARBA00023110"/>
    </source>
</evidence>
<feature type="region of interest" description="Disordered" evidence="5">
    <location>
        <begin position="195"/>
        <end position="230"/>
    </location>
</feature>
<feature type="compositionally biased region" description="Basic and acidic residues" evidence="5">
    <location>
        <begin position="472"/>
        <end position="483"/>
    </location>
</feature>
<keyword evidence="3" id="KW-0413">Isomerase</keyword>
<organism evidence="9 10">
    <name type="scientific">Phytophthora aleatoria</name>
    <dbReference type="NCBI Taxonomy" id="2496075"/>
    <lineage>
        <taxon>Eukaryota</taxon>
        <taxon>Sar</taxon>
        <taxon>Stramenopiles</taxon>
        <taxon>Oomycota</taxon>
        <taxon>Peronosporomycetes</taxon>
        <taxon>Peronosporales</taxon>
        <taxon>Peronosporaceae</taxon>
        <taxon>Phytophthora</taxon>
    </lineage>
</organism>
<evidence type="ECO:0000256" key="5">
    <source>
        <dbReference type="SAM" id="MobiDB-lite"/>
    </source>
</evidence>
<dbReference type="SMART" id="SM00338">
    <property type="entry name" value="BRLZ"/>
    <property type="match status" value="1"/>
</dbReference>
<keyword evidence="2" id="KW-0697">Rotamase</keyword>
<keyword evidence="6" id="KW-1133">Transmembrane helix</keyword>
<dbReference type="PROSITE" id="PS50072">
    <property type="entry name" value="CSA_PPIASE_2"/>
    <property type="match status" value="1"/>
</dbReference>
<evidence type="ECO:0000259" key="7">
    <source>
        <dbReference type="PROSITE" id="PS50072"/>
    </source>
</evidence>
<evidence type="ECO:0000313" key="10">
    <source>
        <dbReference type="Proteomes" id="UP000709295"/>
    </source>
</evidence>
<feature type="region of interest" description="Disordered" evidence="5">
    <location>
        <begin position="281"/>
        <end position="337"/>
    </location>
</feature>
<feature type="transmembrane region" description="Helical" evidence="6">
    <location>
        <begin position="683"/>
        <end position="704"/>
    </location>
</feature>
<dbReference type="PROSITE" id="PS50217">
    <property type="entry name" value="BZIP"/>
    <property type="match status" value="1"/>
</dbReference>
<dbReference type="Pfam" id="PF00160">
    <property type="entry name" value="Pro_isomerase"/>
    <property type="match status" value="1"/>
</dbReference>
<dbReference type="Pfam" id="PF00170">
    <property type="entry name" value="bZIP_1"/>
    <property type="match status" value="1"/>
</dbReference>
<feature type="region of interest" description="Disordered" evidence="5">
    <location>
        <begin position="352"/>
        <end position="392"/>
    </location>
</feature>
<accession>A0A8J5MC73</accession>
<evidence type="ECO:0000256" key="6">
    <source>
        <dbReference type="SAM" id="Phobius"/>
    </source>
</evidence>
<dbReference type="AlphaFoldDB" id="A0A8J5MC73"/>
<dbReference type="InterPro" id="IPR020892">
    <property type="entry name" value="Cyclophilin-type_PPIase_CS"/>
</dbReference>
<keyword evidence="6" id="KW-0812">Transmembrane</keyword>
<evidence type="ECO:0000256" key="3">
    <source>
        <dbReference type="ARBA" id="ARBA00023235"/>
    </source>
</evidence>
<feature type="region of interest" description="Disordered" evidence="5">
    <location>
        <begin position="725"/>
        <end position="763"/>
    </location>
</feature>
<keyword evidence="6" id="KW-0472">Membrane</keyword>
<feature type="compositionally biased region" description="Low complexity" evidence="5">
    <location>
        <begin position="438"/>
        <end position="448"/>
    </location>
</feature>
<evidence type="ECO:0000256" key="1">
    <source>
        <dbReference type="ARBA" id="ARBA00013194"/>
    </source>
</evidence>
<dbReference type="InterPro" id="IPR004827">
    <property type="entry name" value="bZIP"/>
</dbReference>
<dbReference type="EC" id="5.2.1.8" evidence="1"/>
<evidence type="ECO:0000256" key="4">
    <source>
        <dbReference type="SAM" id="Coils"/>
    </source>
</evidence>
<keyword evidence="4" id="KW-0175">Coiled coil</keyword>
<dbReference type="GO" id="GO:0005737">
    <property type="term" value="C:cytoplasm"/>
    <property type="evidence" value="ECO:0007669"/>
    <property type="project" value="TreeGrafter"/>
</dbReference>
<keyword evidence="10" id="KW-1185">Reference proteome</keyword>